<feature type="transmembrane region" description="Helical" evidence="1">
    <location>
        <begin position="240"/>
        <end position="260"/>
    </location>
</feature>
<feature type="transmembrane region" description="Helical" evidence="1">
    <location>
        <begin position="6"/>
        <end position="23"/>
    </location>
</feature>
<keyword evidence="1" id="KW-0472">Membrane</keyword>
<dbReference type="PANTHER" id="PTHR43483">
    <property type="entry name" value="MEMBRANE TRANSPORTER PROTEIN HI_0806-RELATED"/>
    <property type="match status" value="1"/>
</dbReference>
<reference evidence="2" key="1">
    <citation type="submission" date="2019-08" db="EMBL/GenBank/DDBJ databases">
        <authorList>
            <person name="Kucharzyk K."/>
            <person name="Murdoch R.W."/>
            <person name="Higgins S."/>
            <person name="Loffler F."/>
        </authorList>
    </citation>
    <scope>NUCLEOTIDE SEQUENCE</scope>
</reference>
<feature type="transmembrane region" description="Helical" evidence="1">
    <location>
        <begin position="108"/>
        <end position="128"/>
    </location>
</feature>
<feature type="transmembrane region" description="Helical" evidence="1">
    <location>
        <begin position="174"/>
        <end position="193"/>
    </location>
</feature>
<keyword evidence="1" id="KW-0812">Transmembrane</keyword>
<feature type="transmembrane region" description="Helical" evidence="1">
    <location>
        <begin position="43"/>
        <end position="60"/>
    </location>
</feature>
<name>A0A644WW45_9ZZZZ</name>
<dbReference type="AlphaFoldDB" id="A0A644WW45"/>
<protein>
    <recommendedName>
        <fullName evidence="3">Membrane transporter protein</fullName>
    </recommendedName>
</protein>
<dbReference type="GO" id="GO:0016020">
    <property type="term" value="C:membrane"/>
    <property type="evidence" value="ECO:0007669"/>
    <property type="project" value="UniProtKB-SubCell"/>
</dbReference>
<evidence type="ECO:0000256" key="1">
    <source>
        <dbReference type="SAM" id="Phobius"/>
    </source>
</evidence>
<feature type="transmembrane region" description="Helical" evidence="1">
    <location>
        <begin position="266"/>
        <end position="284"/>
    </location>
</feature>
<dbReference type="EMBL" id="VSSQ01001389">
    <property type="protein sequence ID" value="MPM07907.1"/>
    <property type="molecule type" value="Genomic_DNA"/>
</dbReference>
<comment type="caution">
    <text evidence="2">The sequence shown here is derived from an EMBL/GenBank/DDBJ whole genome shotgun (WGS) entry which is preliminary data.</text>
</comment>
<keyword evidence="1" id="KW-1133">Transmembrane helix</keyword>
<feature type="transmembrane region" description="Helical" evidence="1">
    <location>
        <begin position="199"/>
        <end position="219"/>
    </location>
</feature>
<accession>A0A644WW45</accession>
<gene>
    <name evidence="2" type="ORF">SDC9_54218</name>
</gene>
<sequence>MDLTRNFIILALSATGAVFLFALMKSLRRNRDMLRNAPGKLPVLCLGQFLVFFCTAFGLSDYTMNAALLRPMGLVRDEDLPGTLLAAASLPAVELAVLYVLRFPVPVPLLLAYTVPLMLGITLGAQVGRKLSGNVIRIVMGCAMTLSALVLIIRLLAHKAEGGTLTALSYDRMLLLGIVMFFLGALNTIGFGAKTPAMALLLTMGLAPQSVLALAMTGAGFGAPCGGYQYVRCCRYQPKVVLSAALFGSAAALLGGLFVSRVSSAALQWIMVGIMLYTSADLLLHKKSQPEPKEASL</sequence>
<feature type="transmembrane region" description="Helical" evidence="1">
    <location>
        <begin position="134"/>
        <end position="153"/>
    </location>
</feature>
<organism evidence="2">
    <name type="scientific">bioreactor metagenome</name>
    <dbReference type="NCBI Taxonomy" id="1076179"/>
    <lineage>
        <taxon>unclassified sequences</taxon>
        <taxon>metagenomes</taxon>
        <taxon>ecological metagenomes</taxon>
    </lineage>
</organism>
<evidence type="ECO:0008006" key="3">
    <source>
        <dbReference type="Google" id="ProtNLM"/>
    </source>
</evidence>
<evidence type="ECO:0000313" key="2">
    <source>
        <dbReference type="EMBL" id="MPM07907.1"/>
    </source>
</evidence>
<dbReference type="PANTHER" id="PTHR43483:SF3">
    <property type="entry name" value="MEMBRANE TRANSPORTER PROTEIN HI_0806-RELATED"/>
    <property type="match status" value="1"/>
</dbReference>
<feature type="transmembrane region" description="Helical" evidence="1">
    <location>
        <begin position="80"/>
        <end position="101"/>
    </location>
</feature>
<proteinExistence type="predicted"/>